<dbReference type="AlphaFoldDB" id="A0AAN9I778"/>
<feature type="transmembrane region" description="Helical" evidence="6">
    <location>
        <begin position="42"/>
        <end position="62"/>
    </location>
</feature>
<evidence type="ECO:0000256" key="3">
    <source>
        <dbReference type="ARBA" id="ARBA00022692"/>
    </source>
</evidence>
<dbReference type="PANTHER" id="PTHR31218">
    <property type="entry name" value="WAT1-RELATED PROTEIN"/>
    <property type="match status" value="1"/>
</dbReference>
<evidence type="ECO:0000256" key="2">
    <source>
        <dbReference type="ARBA" id="ARBA00007635"/>
    </source>
</evidence>
<keyword evidence="9" id="KW-1185">Reference proteome</keyword>
<feature type="transmembrane region" description="Helical" evidence="6">
    <location>
        <begin position="16"/>
        <end position="36"/>
    </location>
</feature>
<comment type="caution">
    <text evidence="6">Lacks conserved residue(s) required for the propagation of feature annotation.</text>
</comment>
<dbReference type="InterPro" id="IPR030184">
    <property type="entry name" value="WAT1-related"/>
</dbReference>
<evidence type="ECO:0000259" key="7">
    <source>
        <dbReference type="Pfam" id="PF00892"/>
    </source>
</evidence>
<dbReference type="InterPro" id="IPR000620">
    <property type="entry name" value="EamA_dom"/>
</dbReference>
<evidence type="ECO:0000313" key="9">
    <source>
        <dbReference type="Proteomes" id="UP001372338"/>
    </source>
</evidence>
<dbReference type="InterPro" id="IPR037185">
    <property type="entry name" value="EmrE-like"/>
</dbReference>
<dbReference type="GO" id="GO:0016020">
    <property type="term" value="C:membrane"/>
    <property type="evidence" value="ECO:0007669"/>
    <property type="project" value="UniProtKB-SubCell"/>
</dbReference>
<dbReference type="EMBL" id="JAYWIO010000004">
    <property type="protein sequence ID" value="KAK7268747.1"/>
    <property type="molecule type" value="Genomic_DNA"/>
</dbReference>
<evidence type="ECO:0000256" key="1">
    <source>
        <dbReference type="ARBA" id="ARBA00004141"/>
    </source>
</evidence>
<dbReference type="Pfam" id="PF00892">
    <property type="entry name" value="EamA"/>
    <property type="match status" value="1"/>
</dbReference>
<reference evidence="8 9" key="1">
    <citation type="submission" date="2024-01" db="EMBL/GenBank/DDBJ databases">
        <title>The genomes of 5 underutilized Papilionoideae crops provide insights into root nodulation and disease resistanc.</title>
        <authorList>
            <person name="Yuan L."/>
        </authorList>
    </citation>
    <scope>NUCLEOTIDE SEQUENCE [LARGE SCALE GENOMIC DNA]</scope>
    <source>
        <strain evidence="8">ZHUSHIDOU_FW_LH</strain>
        <tissue evidence="8">Leaf</tissue>
    </source>
</reference>
<dbReference type="GO" id="GO:0022857">
    <property type="term" value="F:transmembrane transporter activity"/>
    <property type="evidence" value="ECO:0007669"/>
    <property type="project" value="InterPro"/>
</dbReference>
<name>A0AAN9I778_CROPI</name>
<comment type="similarity">
    <text evidence="2 6">Belongs to the drug/metabolite transporter (DMT) superfamily. Plant drug/metabolite exporter (P-DME) (TC 2.A.7.4) family.</text>
</comment>
<evidence type="ECO:0000256" key="4">
    <source>
        <dbReference type="ARBA" id="ARBA00022989"/>
    </source>
</evidence>
<keyword evidence="5 6" id="KW-0472">Membrane</keyword>
<evidence type="ECO:0000256" key="6">
    <source>
        <dbReference type="RuleBase" id="RU363077"/>
    </source>
</evidence>
<organism evidence="8 9">
    <name type="scientific">Crotalaria pallida</name>
    <name type="common">Smooth rattlebox</name>
    <name type="synonym">Crotalaria striata</name>
    <dbReference type="NCBI Taxonomy" id="3830"/>
    <lineage>
        <taxon>Eukaryota</taxon>
        <taxon>Viridiplantae</taxon>
        <taxon>Streptophyta</taxon>
        <taxon>Embryophyta</taxon>
        <taxon>Tracheophyta</taxon>
        <taxon>Spermatophyta</taxon>
        <taxon>Magnoliopsida</taxon>
        <taxon>eudicotyledons</taxon>
        <taxon>Gunneridae</taxon>
        <taxon>Pentapetalae</taxon>
        <taxon>rosids</taxon>
        <taxon>fabids</taxon>
        <taxon>Fabales</taxon>
        <taxon>Fabaceae</taxon>
        <taxon>Papilionoideae</taxon>
        <taxon>50 kb inversion clade</taxon>
        <taxon>genistoids sensu lato</taxon>
        <taxon>core genistoids</taxon>
        <taxon>Crotalarieae</taxon>
        <taxon>Crotalaria</taxon>
    </lineage>
</organism>
<sequence>MITYISLWCTDEKGPVFASMFNPLLTILVAILAYFVLGEKLYLGSIIGAFVVIIGLYLLLWGKEGDQEVHVKTKYKSQCSSVVEVSRPRMQNAANNFIRKEVQIQVERK</sequence>
<gene>
    <name evidence="8" type="ORF">RIF29_21455</name>
</gene>
<keyword evidence="4 6" id="KW-1133">Transmembrane helix</keyword>
<dbReference type="SUPFAM" id="SSF103481">
    <property type="entry name" value="Multidrug resistance efflux transporter EmrE"/>
    <property type="match status" value="1"/>
</dbReference>
<keyword evidence="3 6" id="KW-0812">Transmembrane</keyword>
<protein>
    <recommendedName>
        <fullName evidence="6">WAT1-related protein</fullName>
    </recommendedName>
</protein>
<comment type="subcellular location">
    <subcellularLocation>
        <location evidence="1 6">Membrane</location>
        <topology evidence="1 6">Multi-pass membrane protein</topology>
    </subcellularLocation>
</comment>
<evidence type="ECO:0000256" key="5">
    <source>
        <dbReference type="ARBA" id="ARBA00023136"/>
    </source>
</evidence>
<comment type="caution">
    <text evidence="8">The sequence shown here is derived from an EMBL/GenBank/DDBJ whole genome shotgun (WGS) entry which is preliminary data.</text>
</comment>
<feature type="domain" description="EamA" evidence="7">
    <location>
        <begin position="14"/>
        <end position="60"/>
    </location>
</feature>
<dbReference type="Proteomes" id="UP001372338">
    <property type="component" value="Unassembled WGS sequence"/>
</dbReference>
<accession>A0AAN9I778</accession>
<proteinExistence type="inferred from homology"/>
<evidence type="ECO:0000313" key="8">
    <source>
        <dbReference type="EMBL" id="KAK7268747.1"/>
    </source>
</evidence>